<sequence>MSNFQNRLRNLRKALDLSQEELGQKFNLAKSTISQYELGKRTPDSIMLEKFADFFNVTVDYLLGRSEIKNPYDRDVSLVKEPSLETKYYHLDKSRLPVEAIKQINEYIDFIKQKYNSNEDSGKK</sequence>
<evidence type="ECO:0000313" key="3">
    <source>
        <dbReference type="EMBL" id="SNT06210.1"/>
    </source>
</evidence>
<keyword evidence="4" id="KW-1185">Reference proteome</keyword>
<dbReference type="PANTHER" id="PTHR46558:SF11">
    <property type="entry name" value="HTH-TYPE TRANSCRIPTIONAL REGULATOR XRE"/>
    <property type="match status" value="1"/>
</dbReference>
<dbReference type="InterPro" id="IPR010982">
    <property type="entry name" value="Lambda_DNA-bd_dom_sf"/>
</dbReference>
<protein>
    <submittedName>
        <fullName evidence="3">DNA-binding transcriptional regulator, XRE-family HTH domain</fullName>
    </submittedName>
</protein>
<proteinExistence type="predicted"/>
<dbReference type="RefSeq" id="WP_089285030.1">
    <property type="nucleotide sequence ID" value="NZ_FZOJ01000036.1"/>
</dbReference>
<keyword evidence="1 3" id="KW-0238">DNA-binding</keyword>
<evidence type="ECO:0000256" key="1">
    <source>
        <dbReference type="ARBA" id="ARBA00023125"/>
    </source>
</evidence>
<reference evidence="3 4" key="1">
    <citation type="submission" date="2017-06" db="EMBL/GenBank/DDBJ databases">
        <authorList>
            <person name="Kim H.J."/>
            <person name="Triplett B.A."/>
        </authorList>
    </citation>
    <scope>NUCLEOTIDE SEQUENCE [LARGE SCALE GENOMIC DNA]</scope>
    <source>
        <strain evidence="3 4">SCA</strain>
    </source>
</reference>
<dbReference type="PANTHER" id="PTHR46558">
    <property type="entry name" value="TRACRIPTIONAL REGULATORY PROTEIN-RELATED-RELATED"/>
    <property type="match status" value="1"/>
</dbReference>
<organism evidence="3 4">
    <name type="scientific">Anaerovirgula multivorans</name>
    <dbReference type="NCBI Taxonomy" id="312168"/>
    <lineage>
        <taxon>Bacteria</taxon>
        <taxon>Bacillati</taxon>
        <taxon>Bacillota</taxon>
        <taxon>Clostridia</taxon>
        <taxon>Peptostreptococcales</taxon>
        <taxon>Natronincolaceae</taxon>
        <taxon>Anaerovirgula</taxon>
    </lineage>
</organism>
<feature type="domain" description="HTH cro/C1-type" evidence="2">
    <location>
        <begin position="8"/>
        <end position="62"/>
    </location>
</feature>
<dbReference type="InterPro" id="IPR001387">
    <property type="entry name" value="Cro/C1-type_HTH"/>
</dbReference>
<evidence type="ECO:0000313" key="4">
    <source>
        <dbReference type="Proteomes" id="UP000198304"/>
    </source>
</evidence>
<dbReference type="Pfam" id="PF01381">
    <property type="entry name" value="HTH_3"/>
    <property type="match status" value="1"/>
</dbReference>
<dbReference type="AlphaFoldDB" id="A0A239JK72"/>
<dbReference type="SUPFAM" id="SSF47413">
    <property type="entry name" value="lambda repressor-like DNA-binding domains"/>
    <property type="match status" value="1"/>
</dbReference>
<dbReference type="EMBL" id="FZOJ01000036">
    <property type="protein sequence ID" value="SNT06210.1"/>
    <property type="molecule type" value="Genomic_DNA"/>
</dbReference>
<dbReference type="Proteomes" id="UP000198304">
    <property type="component" value="Unassembled WGS sequence"/>
</dbReference>
<name>A0A239JK72_9FIRM</name>
<dbReference type="PROSITE" id="PS50943">
    <property type="entry name" value="HTH_CROC1"/>
    <property type="match status" value="1"/>
</dbReference>
<dbReference type="Gene3D" id="1.10.260.40">
    <property type="entry name" value="lambda repressor-like DNA-binding domains"/>
    <property type="match status" value="1"/>
</dbReference>
<dbReference type="GO" id="GO:0003677">
    <property type="term" value="F:DNA binding"/>
    <property type="evidence" value="ECO:0007669"/>
    <property type="project" value="UniProtKB-KW"/>
</dbReference>
<dbReference type="SMART" id="SM00530">
    <property type="entry name" value="HTH_XRE"/>
    <property type="match status" value="1"/>
</dbReference>
<dbReference type="CDD" id="cd00093">
    <property type="entry name" value="HTH_XRE"/>
    <property type="match status" value="1"/>
</dbReference>
<evidence type="ECO:0000259" key="2">
    <source>
        <dbReference type="PROSITE" id="PS50943"/>
    </source>
</evidence>
<dbReference type="OrthoDB" id="1766270at2"/>
<gene>
    <name evidence="3" type="ORF">SAMN05446037_103637</name>
</gene>
<accession>A0A239JK72</accession>